<comment type="catalytic activity">
    <reaction evidence="1 14 15 16">
        <text>Endonucleolytic cleavage to 5'-phosphomonoester.</text>
        <dbReference type="EC" id="3.1.26.4"/>
    </reaction>
</comment>
<dbReference type="Gene3D" id="3.30.420.10">
    <property type="entry name" value="Ribonuclease H-like superfamily/Ribonuclease H"/>
    <property type="match status" value="1"/>
</dbReference>
<keyword evidence="11 14" id="KW-0255">Endonuclease</keyword>
<evidence type="ECO:0000256" key="2">
    <source>
        <dbReference type="ARBA" id="ARBA00001946"/>
    </source>
</evidence>
<accession>I4AQF3</accession>
<dbReference type="eggNOG" id="COG0164">
    <property type="taxonomic scope" value="Bacteria"/>
</dbReference>
<dbReference type="GO" id="GO:0006298">
    <property type="term" value="P:mismatch repair"/>
    <property type="evidence" value="ECO:0007669"/>
    <property type="project" value="TreeGrafter"/>
</dbReference>
<comment type="cofactor">
    <cofactor evidence="2">
        <name>Mg(2+)</name>
        <dbReference type="ChEBI" id="CHEBI:18420"/>
    </cofactor>
</comment>
<dbReference type="RefSeq" id="WP_014799611.1">
    <property type="nucleotide sequence ID" value="NC_018018.1"/>
</dbReference>
<comment type="similarity">
    <text evidence="5 14 16">Belongs to the RNase HII family.</text>
</comment>
<dbReference type="GO" id="GO:0032299">
    <property type="term" value="C:ribonuclease H2 complex"/>
    <property type="evidence" value="ECO:0007669"/>
    <property type="project" value="TreeGrafter"/>
</dbReference>
<evidence type="ECO:0000256" key="16">
    <source>
        <dbReference type="RuleBase" id="RU003515"/>
    </source>
</evidence>
<protein>
    <recommendedName>
        <fullName evidence="7 14">Ribonuclease HII</fullName>
        <shortName evidence="14">RNase HII</shortName>
        <ecNumber evidence="6 14">3.1.26.4</ecNumber>
    </recommendedName>
</protein>
<keyword evidence="10 14" id="KW-0479">Metal-binding</keyword>
<evidence type="ECO:0000256" key="10">
    <source>
        <dbReference type="ARBA" id="ARBA00022723"/>
    </source>
</evidence>
<evidence type="ECO:0000256" key="5">
    <source>
        <dbReference type="ARBA" id="ARBA00007383"/>
    </source>
</evidence>
<evidence type="ECO:0000256" key="7">
    <source>
        <dbReference type="ARBA" id="ARBA00019179"/>
    </source>
</evidence>
<dbReference type="GO" id="GO:0004523">
    <property type="term" value="F:RNA-DNA hybrid ribonuclease activity"/>
    <property type="evidence" value="ECO:0007669"/>
    <property type="project" value="UniProtKB-UniRule"/>
</dbReference>
<dbReference type="HAMAP" id="MF_00052_B">
    <property type="entry name" value="RNase_HII_B"/>
    <property type="match status" value="1"/>
</dbReference>
<dbReference type="GO" id="GO:0003723">
    <property type="term" value="F:RNA binding"/>
    <property type="evidence" value="ECO:0007669"/>
    <property type="project" value="UniProtKB-UniRule"/>
</dbReference>
<evidence type="ECO:0000313" key="18">
    <source>
        <dbReference type="EMBL" id="AFM06188.1"/>
    </source>
</evidence>
<organism evidence="18 19">
    <name type="scientific">Bernardetia litoralis (strain ATCC 23117 / DSM 6794 / NBRC 15988 / NCIMB 1366 / Fx l1 / Sio-4)</name>
    <name type="common">Flexibacter litoralis</name>
    <dbReference type="NCBI Taxonomy" id="880071"/>
    <lineage>
        <taxon>Bacteria</taxon>
        <taxon>Pseudomonadati</taxon>
        <taxon>Bacteroidota</taxon>
        <taxon>Cytophagia</taxon>
        <taxon>Cytophagales</taxon>
        <taxon>Bernardetiaceae</taxon>
        <taxon>Bernardetia</taxon>
    </lineage>
</organism>
<keyword evidence="9 14" id="KW-0540">Nuclease</keyword>
<feature type="binding site" evidence="14 15">
    <location>
        <position position="111"/>
    </location>
    <ligand>
        <name>a divalent metal cation</name>
        <dbReference type="ChEBI" id="CHEBI:60240"/>
    </ligand>
</feature>
<evidence type="ECO:0000256" key="9">
    <source>
        <dbReference type="ARBA" id="ARBA00022722"/>
    </source>
</evidence>
<dbReference type="STRING" id="880071.Fleli_3883"/>
<evidence type="ECO:0000256" key="6">
    <source>
        <dbReference type="ARBA" id="ARBA00012180"/>
    </source>
</evidence>
<dbReference type="KEGG" id="fli:Fleli_3883"/>
<dbReference type="GO" id="GO:0005737">
    <property type="term" value="C:cytoplasm"/>
    <property type="evidence" value="ECO:0007669"/>
    <property type="project" value="UniProtKB-SubCell"/>
</dbReference>
<evidence type="ECO:0000256" key="3">
    <source>
        <dbReference type="ARBA" id="ARBA00004065"/>
    </source>
</evidence>
<dbReference type="Proteomes" id="UP000006054">
    <property type="component" value="Chromosome"/>
</dbReference>
<dbReference type="AlphaFoldDB" id="I4AQF3"/>
<dbReference type="EC" id="3.1.26.4" evidence="6 14"/>
<comment type="function">
    <text evidence="3 14 16">Endonuclease that specifically degrades the RNA of RNA-DNA hybrids.</text>
</comment>
<dbReference type="PROSITE" id="PS51975">
    <property type="entry name" value="RNASE_H_2"/>
    <property type="match status" value="1"/>
</dbReference>
<comment type="cofactor">
    <cofactor evidence="14 15">
        <name>Mn(2+)</name>
        <dbReference type="ChEBI" id="CHEBI:29035"/>
    </cofactor>
    <cofactor evidence="14 15">
        <name>Mg(2+)</name>
        <dbReference type="ChEBI" id="CHEBI:18420"/>
    </cofactor>
    <text evidence="14 15">Manganese or magnesium. Binds 1 divalent metal ion per monomer in the absence of substrate. May bind a second metal ion after substrate binding.</text>
</comment>
<keyword evidence="19" id="KW-1185">Reference proteome</keyword>
<name>I4AQF3_BERLS</name>
<dbReference type="HOGENOM" id="CLU_036532_3_2_10"/>
<keyword evidence="13 14" id="KW-0464">Manganese</keyword>
<comment type="subcellular location">
    <subcellularLocation>
        <location evidence="4 14">Cytoplasm</location>
    </subcellularLocation>
</comment>
<dbReference type="OrthoDB" id="9803420at2"/>
<dbReference type="GO" id="GO:0043137">
    <property type="term" value="P:DNA replication, removal of RNA primer"/>
    <property type="evidence" value="ECO:0007669"/>
    <property type="project" value="TreeGrafter"/>
</dbReference>
<reference evidence="19" key="1">
    <citation type="submission" date="2012-06" db="EMBL/GenBank/DDBJ databases">
        <title>The complete genome of Flexibacter litoralis DSM 6794.</title>
        <authorList>
            <person name="Lucas S."/>
            <person name="Copeland A."/>
            <person name="Lapidus A."/>
            <person name="Glavina del Rio T."/>
            <person name="Dalin E."/>
            <person name="Tice H."/>
            <person name="Bruce D."/>
            <person name="Goodwin L."/>
            <person name="Pitluck S."/>
            <person name="Peters L."/>
            <person name="Ovchinnikova G."/>
            <person name="Lu M."/>
            <person name="Kyrpides N."/>
            <person name="Mavromatis K."/>
            <person name="Ivanova N."/>
            <person name="Brettin T."/>
            <person name="Detter J.C."/>
            <person name="Han C."/>
            <person name="Larimer F."/>
            <person name="Land M."/>
            <person name="Hauser L."/>
            <person name="Markowitz V."/>
            <person name="Cheng J.-F."/>
            <person name="Hugenholtz P."/>
            <person name="Woyke T."/>
            <person name="Wu D."/>
            <person name="Spring S."/>
            <person name="Lang E."/>
            <person name="Kopitz M."/>
            <person name="Brambilla E."/>
            <person name="Klenk H.-P."/>
            <person name="Eisen J.A."/>
        </authorList>
    </citation>
    <scope>NUCLEOTIDE SEQUENCE [LARGE SCALE GENOMIC DNA]</scope>
    <source>
        <strain evidence="19">ATCC 23117 / DSM 6794 / NBRC 15988 / NCIMB 1366 / Sio-4</strain>
    </source>
</reference>
<evidence type="ECO:0000256" key="1">
    <source>
        <dbReference type="ARBA" id="ARBA00000077"/>
    </source>
</evidence>
<dbReference type="CDD" id="cd07182">
    <property type="entry name" value="RNase_HII_bacteria_HII_like"/>
    <property type="match status" value="1"/>
</dbReference>
<dbReference type="GO" id="GO:0030145">
    <property type="term" value="F:manganese ion binding"/>
    <property type="evidence" value="ECO:0007669"/>
    <property type="project" value="UniProtKB-UniRule"/>
</dbReference>
<evidence type="ECO:0000256" key="14">
    <source>
        <dbReference type="HAMAP-Rule" id="MF_00052"/>
    </source>
</evidence>
<dbReference type="EMBL" id="CP003345">
    <property type="protein sequence ID" value="AFM06188.1"/>
    <property type="molecule type" value="Genomic_DNA"/>
</dbReference>
<evidence type="ECO:0000256" key="8">
    <source>
        <dbReference type="ARBA" id="ARBA00022490"/>
    </source>
</evidence>
<dbReference type="SUPFAM" id="SSF53098">
    <property type="entry name" value="Ribonuclease H-like"/>
    <property type="match status" value="1"/>
</dbReference>
<feature type="binding site" evidence="14 15">
    <location>
        <position position="20"/>
    </location>
    <ligand>
        <name>a divalent metal cation</name>
        <dbReference type="ChEBI" id="CHEBI:60240"/>
    </ligand>
</feature>
<evidence type="ECO:0000256" key="15">
    <source>
        <dbReference type="PROSITE-ProRule" id="PRU01319"/>
    </source>
</evidence>
<evidence type="ECO:0000313" key="19">
    <source>
        <dbReference type="Proteomes" id="UP000006054"/>
    </source>
</evidence>
<evidence type="ECO:0000259" key="17">
    <source>
        <dbReference type="PROSITE" id="PS51975"/>
    </source>
</evidence>
<feature type="binding site" evidence="14 15">
    <location>
        <position position="19"/>
    </location>
    <ligand>
        <name>a divalent metal cation</name>
        <dbReference type="ChEBI" id="CHEBI:60240"/>
    </ligand>
</feature>
<dbReference type="PANTHER" id="PTHR10954">
    <property type="entry name" value="RIBONUCLEASE H2 SUBUNIT A"/>
    <property type="match status" value="1"/>
</dbReference>
<proteinExistence type="inferred from homology"/>
<dbReference type="PATRIC" id="fig|880071.3.peg.3885"/>
<evidence type="ECO:0000256" key="4">
    <source>
        <dbReference type="ARBA" id="ARBA00004496"/>
    </source>
</evidence>
<feature type="domain" description="RNase H type-2" evidence="17">
    <location>
        <begin position="13"/>
        <end position="203"/>
    </location>
</feature>
<evidence type="ECO:0000256" key="13">
    <source>
        <dbReference type="ARBA" id="ARBA00023211"/>
    </source>
</evidence>
<gene>
    <name evidence="14" type="primary">rnhB</name>
    <name evidence="18" type="ordered locus">Fleli_3883</name>
</gene>
<evidence type="ECO:0000256" key="11">
    <source>
        <dbReference type="ARBA" id="ARBA00022759"/>
    </source>
</evidence>
<dbReference type="InterPro" id="IPR001352">
    <property type="entry name" value="RNase_HII/HIII"/>
</dbReference>
<dbReference type="InterPro" id="IPR036397">
    <property type="entry name" value="RNaseH_sf"/>
</dbReference>
<dbReference type="Pfam" id="PF01351">
    <property type="entry name" value="RNase_HII"/>
    <property type="match status" value="1"/>
</dbReference>
<dbReference type="InterPro" id="IPR022898">
    <property type="entry name" value="RNase_HII"/>
</dbReference>
<keyword evidence="12 14" id="KW-0378">Hydrolase</keyword>
<evidence type="ECO:0000256" key="12">
    <source>
        <dbReference type="ARBA" id="ARBA00022801"/>
    </source>
</evidence>
<dbReference type="InterPro" id="IPR024567">
    <property type="entry name" value="RNase_HII/HIII_dom"/>
</dbReference>
<dbReference type="PANTHER" id="PTHR10954:SF18">
    <property type="entry name" value="RIBONUCLEASE HII"/>
    <property type="match status" value="1"/>
</dbReference>
<sequence>MKTPLSFYYSDFALEAGVDEVGRGCLAGSVVAAAVIFPKDYKNPFLNDSKKLSKKDRQELDIEIRENALSFAIAEASPAEIDKINILNASFLAMQRAILQLNPVPEFLIIDGNRFKTDLEIPYECIIKGDSKYLSIAAASILAKNYRDDFMIKLAKEHPHYGWETNVGYPTKKHKIGIAEHGITEYHRKTFNSSLQLDLRFQK</sequence>
<dbReference type="NCBIfam" id="NF000595">
    <property type="entry name" value="PRK00015.1-3"/>
    <property type="match status" value="1"/>
</dbReference>
<keyword evidence="8 14" id="KW-0963">Cytoplasm</keyword>
<dbReference type="InterPro" id="IPR012337">
    <property type="entry name" value="RNaseH-like_sf"/>
</dbReference>